<dbReference type="Gene3D" id="3.40.50.410">
    <property type="entry name" value="von Willebrand factor, type A domain"/>
    <property type="match status" value="1"/>
</dbReference>
<dbReference type="InterPro" id="IPR002035">
    <property type="entry name" value="VWF_A"/>
</dbReference>
<sequence length="327" mass="34566">MTFLPVVHPVLIAGLVLPVLGIAIWSLFQTRRLAWIPRILLVLAIGVLALRPGLPDGASQQATSDVDVFLLVDSTTSITAEDWGSGEQRLAGVRDDVRGVMAAYPGARFGLLTFDNVASVRLPLTTDRSAVMASLEVLRPPATPNARGTSITLAAPLLESTLQQSAEISPDRARMVFYLGDGEQTAEEPPVSFAPVADLIDGGAVFGYGTSEGGPMRLVMPGSGDNVPYLEDSGVTALSVIDEDALRGIADDLGVPYVHRDAGAEASFPDAPRTTTGFADVQSPGARRELAWMIGIVVSGLLLWELATSATRLRRTLHDSAERDGVA</sequence>
<evidence type="ECO:0000259" key="2">
    <source>
        <dbReference type="PROSITE" id="PS50234"/>
    </source>
</evidence>
<keyword evidence="1" id="KW-0472">Membrane</keyword>
<proteinExistence type="predicted"/>
<feature type="transmembrane region" description="Helical" evidence="1">
    <location>
        <begin position="35"/>
        <end position="54"/>
    </location>
</feature>
<dbReference type="EMBL" id="JAGIOL010000001">
    <property type="protein sequence ID" value="MBP2436917.1"/>
    <property type="molecule type" value="Genomic_DNA"/>
</dbReference>
<organism evidence="3 4">
    <name type="scientific">Microbacterium amylolyticum</name>
    <dbReference type="NCBI Taxonomy" id="936337"/>
    <lineage>
        <taxon>Bacteria</taxon>
        <taxon>Bacillati</taxon>
        <taxon>Actinomycetota</taxon>
        <taxon>Actinomycetes</taxon>
        <taxon>Micrococcales</taxon>
        <taxon>Microbacteriaceae</taxon>
        <taxon>Microbacterium</taxon>
    </lineage>
</organism>
<dbReference type="SUPFAM" id="SSF53300">
    <property type="entry name" value="vWA-like"/>
    <property type="match status" value="1"/>
</dbReference>
<feature type="domain" description="VWFA" evidence="2">
    <location>
        <begin position="67"/>
        <end position="253"/>
    </location>
</feature>
<protein>
    <submittedName>
        <fullName evidence="3">Ca-activated chloride channel family protein</fullName>
    </submittedName>
</protein>
<dbReference type="PROSITE" id="PS50234">
    <property type="entry name" value="VWFA"/>
    <property type="match status" value="1"/>
</dbReference>
<dbReference type="Pfam" id="PF13519">
    <property type="entry name" value="VWA_2"/>
    <property type="match status" value="1"/>
</dbReference>
<dbReference type="RefSeq" id="WP_165135207.1">
    <property type="nucleotide sequence ID" value="NZ_CP049253.1"/>
</dbReference>
<accession>A0ABS4ZI14</accession>
<feature type="transmembrane region" description="Helical" evidence="1">
    <location>
        <begin position="6"/>
        <end position="28"/>
    </location>
</feature>
<keyword evidence="4" id="KW-1185">Reference proteome</keyword>
<dbReference type="Proteomes" id="UP001519362">
    <property type="component" value="Unassembled WGS sequence"/>
</dbReference>
<name>A0ABS4ZI14_9MICO</name>
<evidence type="ECO:0000313" key="4">
    <source>
        <dbReference type="Proteomes" id="UP001519362"/>
    </source>
</evidence>
<reference evidence="3 4" key="1">
    <citation type="submission" date="2021-03" db="EMBL/GenBank/DDBJ databases">
        <title>Sequencing the genomes of 1000 actinobacteria strains.</title>
        <authorList>
            <person name="Klenk H.-P."/>
        </authorList>
    </citation>
    <scope>NUCLEOTIDE SEQUENCE [LARGE SCALE GENOMIC DNA]</scope>
    <source>
        <strain evidence="3 4">DSM 24221</strain>
    </source>
</reference>
<gene>
    <name evidence="3" type="ORF">JOF34_001503</name>
</gene>
<comment type="caution">
    <text evidence="3">The sequence shown here is derived from an EMBL/GenBank/DDBJ whole genome shotgun (WGS) entry which is preliminary data.</text>
</comment>
<evidence type="ECO:0000256" key="1">
    <source>
        <dbReference type="SAM" id="Phobius"/>
    </source>
</evidence>
<keyword evidence="1" id="KW-1133">Transmembrane helix</keyword>
<evidence type="ECO:0000313" key="3">
    <source>
        <dbReference type="EMBL" id="MBP2436917.1"/>
    </source>
</evidence>
<keyword evidence="1" id="KW-0812">Transmembrane</keyword>
<dbReference type="InterPro" id="IPR036465">
    <property type="entry name" value="vWFA_dom_sf"/>
</dbReference>